<dbReference type="InterPro" id="IPR002052">
    <property type="entry name" value="DNA_methylase_N6_adenine_CS"/>
</dbReference>
<evidence type="ECO:0000256" key="3">
    <source>
        <dbReference type="ARBA" id="ARBA00022679"/>
    </source>
</evidence>
<dbReference type="GO" id="GO:0008168">
    <property type="term" value="F:methyltransferase activity"/>
    <property type="evidence" value="ECO:0007669"/>
    <property type="project" value="UniProtKB-KW"/>
</dbReference>
<keyword evidence="2 6" id="KW-0489">Methyltransferase</keyword>
<dbReference type="Gene3D" id="3.40.50.150">
    <property type="entry name" value="Vaccinia Virus protein VP39"/>
    <property type="match status" value="1"/>
</dbReference>
<keyword evidence="7" id="KW-1185">Reference proteome</keyword>
<dbReference type="RefSeq" id="XP_070889741.1">
    <property type="nucleotide sequence ID" value="XM_071026206.1"/>
</dbReference>
<evidence type="ECO:0000256" key="4">
    <source>
        <dbReference type="ARBA" id="ARBA00022691"/>
    </source>
</evidence>
<organism evidence="6 7">
    <name type="scientific">Aspergillus lucknowensis</name>
    <dbReference type="NCBI Taxonomy" id="176173"/>
    <lineage>
        <taxon>Eukaryota</taxon>
        <taxon>Fungi</taxon>
        <taxon>Dikarya</taxon>
        <taxon>Ascomycota</taxon>
        <taxon>Pezizomycotina</taxon>
        <taxon>Eurotiomycetes</taxon>
        <taxon>Eurotiomycetidae</taxon>
        <taxon>Eurotiales</taxon>
        <taxon>Aspergillaceae</taxon>
        <taxon>Aspergillus</taxon>
        <taxon>Aspergillus subgen. Nidulantes</taxon>
    </lineage>
</organism>
<comment type="caution">
    <text evidence="6">The sequence shown here is derived from an EMBL/GenBank/DDBJ whole genome shotgun (WGS) entry which is preliminary data.</text>
</comment>
<dbReference type="EMBL" id="JBFXLQ010000005">
    <property type="protein sequence ID" value="KAL2870762.1"/>
    <property type="molecule type" value="Genomic_DNA"/>
</dbReference>
<dbReference type="InterPro" id="IPR029063">
    <property type="entry name" value="SAM-dependent_MTases_sf"/>
</dbReference>
<evidence type="ECO:0000256" key="5">
    <source>
        <dbReference type="SAM" id="MobiDB-lite"/>
    </source>
</evidence>
<evidence type="ECO:0000256" key="1">
    <source>
        <dbReference type="ARBA" id="ARBA00006149"/>
    </source>
</evidence>
<proteinExistence type="inferred from homology"/>
<dbReference type="GO" id="GO:0032259">
    <property type="term" value="P:methylation"/>
    <property type="evidence" value="ECO:0007669"/>
    <property type="project" value="UniProtKB-KW"/>
</dbReference>
<evidence type="ECO:0000313" key="7">
    <source>
        <dbReference type="Proteomes" id="UP001610432"/>
    </source>
</evidence>
<reference evidence="6 7" key="1">
    <citation type="submission" date="2024-07" db="EMBL/GenBank/DDBJ databases">
        <title>Section-level genome sequencing and comparative genomics of Aspergillus sections Usti and Cavernicolus.</title>
        <authorList>
            <consortium name="Lawrence Berkeley National Laboratory"/>
            <person name="Nybo J.L."/>
            <person name="Vesth T.C."/>
            <person name="Theobald S."/>
            <person name="Frisvad J.C."/>
            <person name="Larsen T.O."/>
            <person name="Kjaerboelling I."/>
            <person name="Rothschild-Mancinelli K."/>
            <person name="Lyhne E.K."/>
            <person name="Kogle M.E."/>
            <person name="Barry K."/>
            <person name="Clum A."/>
            <person name="Na H."/>
            <person name="Ledsgaard L."/>
            <person name="Lin J."/>
            <person name="Lipzen A."/>
            <person name="Kuo A."/>
            <person name="Riley R."/>
            <person name="Mondo S."/>
            <person name="Labutti K."/>
            <person name="Haridas S."/>
            <person name="Pangalinan J."/>
            <person name="Salamov A.A."/>
            <person name="Simmons B.A."/>
            <person name="Magnuson J.K."/>
            <person name="Chen J."/>
            <person name="Drula E."/>
            <person name="Henrissat B."/>
            <person name="Wiebenga A."/>
            <person name="Lubbers R.J."/>
            <person name="Gomes A.C."/>
            <person name="Macurrencykelacurrency M.R."/>
            <person name="Stajich J."/>
            <person name="Grigoriev I.V."/>
            <person name="Mortensen U.H."/>
            <person name="De Vries R.P."/>
            <person name="Baker S.E."/>
            <person name="Andersen M.R."/>
        </authorList>
    </citation>
    <scope>NUCLEOTIDE SEQUENCE [LARGE SCALE GENOMIC DNA]</scope>
    <source>
        <strain evidence="6 7">CBS 449.75</strain>
    </source>
</reference>
<dbReference type="PANTHER" id="PTHR45875:SF1">
    <property type="entry name" value="METHYLTRANSFERASE N6AMT1"/>
    <property type="match status" value="1"/>
</dbReference>
<dbReference type="PROSITE" id="PS00092">
    <property type="entry name" value="N6_MTASE"/>
    <property type="match status" value="1"/>
</dbReference>
<dbReference type="InterPro" id="IPR052190">
    <property type="entry name" value="Euk-Arch_PrmC-MTase"/>
</dbReference>
<dbReference type="PANTHER" id="PTHR45875">
    <property type="entry name" value="METHYLTRANSFERASE N6AMT1"/>
    <property type="match status" value="1"/>
</dbReference>
<gene>
    <name evidence="6" type="ORF">BJX67DRAFT_246716</name>
</gene>
<accession>A0ABR4M317</accession>
<dbReference type="SUPFAM" id="SSF53335">
    <property type="entry name" value="S-adenosyl-L-methionine-dependent methyltransferases"/>
    <property type="match status" value="1"/>
</dbReference>
<evidence type="ECO:0000313" key="6">
    <source>
        <dbReference type="EMBL" id="KAL2870762.1"/>
    </source>
</evidence>
<name>A0ABR4M317_9EURO</name>
<protein>
    <submittedName>
        <fullName evidence="6">Methyltransferase domain-containing protein</fullName>
    </submittedName>
</protein>
<keyword evidence="3" id="KW-0808">Transferase</keyword>
<evidence type="ECO:0000256" key="2">
    <source>
        <dbReference type="ARBA" id="ARBA00022603"/>
    </source>
</evidence>
<sequence length="275" mass="29920">MIPTPDTSHVSYDTIYEPSEDSYLFLDTLSSSSESTWLRSRFTTPSPSPLLLEVGCGSGVVLAFLTANSTLILGRRDVLALATDVNSDACTATRETVTRAVEDRQQQEEEPTESVSRTGEGDEPKSVCLATVTGDLATPLRPGTVDVLLFNPPYVPTDDVPGLPPAAAATSPLGSVTIAELSKSDKFERDSYYLSLTYAGGRDGMEITDRFLDAIPESLDPIRGVAYVLLCAQNRPEEVKARIRGWGEGWRAETVGRSGMQAGWEKLVIVRIWRE</sequence>
<comment type="similarity">
    <text evidence="1">Belongs to the eukaryotic/archaeal PrmC-related family.</text>
</comment>
<keyword evidence="4" id="KW-0949">S-adenosyl-L-methionine</keyword>
<dbReference type="Proteomes" id="UP001610432">
    <property type="component" value="Unassembled WGS sequence"/>
</dbReference>
<feature type="region of interest" description="Disordered" evidence="5">
    <location>
        <begin position="100"/>
        <end position="125"/>
    </location>
</feature>
<dbReference type="GeneID" id="98141278"/>